<evidence type="ECO:0000256" key="2">
    <source>
        <dbReference type="SAM" id="MobiDB-lite"/>
    </source>
</evidence>
<gene>
    <name evidence="3" type="ORF">ACHAWO_001070</name>
</gene>
<comment type="caution">
    <text evidence="3">The sequence shown here is derived from an EMBL/GenBank/DDBJ whole genome shotgun (WGS) entry which is preliminary data.</text>
</comment>
<keyword evidence="4" id="KW-1185">Reference proteome</keyword>
<dbReference type="EMBL" id="JALLPJ020000591">
    <property type="protein sequence ID" value="KAL3787921.1"/>
    <property type="molecule type" value="Genomic_DNA"/>
</dbReference>
<protein>
    <submittedName>
        <fullName evidence="3">Uncharacterized protein</fullName>
    </submittedName>
</protein>
<feature type="compositionally biased region" description="Low complexity" evidence="2">
    <location>
        <begin position="29"/>
        <end position="61"/>
    </location>
</feature>
<keyword evidence="1" id="KW-0175">Coiled coil</keyword>
<evidence type="ECO:0000313" key="4">
    <source>
        <dbReference type="Proteomes" id="UP001530400"/>
    </source>
</evidence>
<feature type="region of interest" description="Disordered" evidence="2">
    <location>
        <begin position="1"/>
        <end position="68"/>
    </location>
</feature>
<name>A0ABD3PKP8_9STRA</name>
<accession>A0ABD3PKP8</accession>
<dbReference type="Proteomes" id="UP001530400">
    <property type="component" value="Unassembled WGS sequence"/>
</dbReference>
<feature type="coiled-coil region" evidence="1">
    <location>
        <begin position="241"/>
        <end position="287"/>
    </location>
</feature>
<dbReference type="AlphaFoldDB" id="A0ABD3PKP8"/>
<evidence type="ECO:0000313" key="3">
    <source>
        <dbReference type="EMBL" id="KAL3787921.1"/>
    </source>
</evidence>
<organism evidence="3 4">
    <name type="scientific">Cyclotella atomus</name>
    <dbReference type="NCBI Taxonomy" id="382360"/>
    <lineage>
        <taxon>Eukaryota</taxon>
        <taxon>Sar</taxon>
        <taxon>Stramenopiles</taxon>
        <taxon>Ochrophyta</taxon>
        <taxon>Bacillariophyta</taxon>
        <taxon>Coscinodiscophyceae</taxon>
        <taxon>Thalassiosirophycidae</taxon>
        <taxon>Stephanodiscales</taxon>
        <taxon>Stephanodiscaceae</taxon>
        <taxon>Cyclotella</taxon>
    </lineage>
</organism>
<reference evidence="3 4" key="1">
    <citation type="submission" date="2024-10" db="EMBL/GenBank/DDBJ databases">
        <title>Updated reference genomes for cyclostephanoid diatoms.</title>
        <authorList>
            <person name="Roberts W.R."/>
            <person name="Alverson A.J."/>
        </authorList>
    </citation>
    <scope>NUCLEOTIDE SEQUENCE [LARGE SCALE GENOMIC DNA]</scope>
    <source>
        <strain evidence="3 4">AJA010-31</strain>
    </source>
</reference>
<sequence>MQPHISNTCKPSPIRQSNKDGCHNKYLPNNNSTNNLRNNNSLHRSSSSSSSTNSSTNSSTTEAEDRDTVAKVEAAAMAEDAAEEEAVVWVEATTTTSAWNNSTISSRMTMVEIFTPMLIERRILVNQHLSGYAVLEGEFIFDKTPLAPLGLKAIVYNNPSHRTRSWGPHGDDAFYVIRAPEHFRCYKFYTPENKSFFPSHCKMPTAKPGDTVRLAAQDLITSSSSVRQTYEGEGKSPREKARCMNGTIRAARARIKEAEDAAIKHAINNDIQNIEDAQKEHEEKHHERVVIRPVVIPSTNEKGENDKSRLIPIIQECDSVIEEGANDVIGPKISFLTPGQFQADALYHIVGRHIESYSSNFVPDELTTSIGSINMQIPLEEITGAGVVNPEMGETLTK</sequence>
<proteinExistence type="predicted"/>
<feature type="compositionally biased region" description="Polar residues" evidence="2">
    <location>
        <begin position="1"/>
        <end position="16"/>
    </location>
</feature>
<evidence type="ECO:0000256" key="1">
    <source>
        <dbReference type="SAM" id="Coils"/>
    </source>
</evidence>